<protein>
    <submittedName>
        <fullName evidence="1">Uncharacterized protein</fullName>
    </submittedName>
</protein>
<gene>
    <name evidence="1" type="ORF">CDAR_367731</name>
</gene>
<dbReference type="Proteomes" id="UP001054837">
    <property type="component" value="Unassembled WGS sequence"/>
</dbReference>
<accession>A0AAV4WW10</accession>
<sequence length="119" mass="13368">FESTFPLNLFQNIPQPNRHTSTLLHSWNEIENRLLQSFPDEENLLHFAEPHNSIFTGDGGRGAPQFPPPTPPPKFINAEGRSRKLSLRLIECQLGGRWAPFPFDCRPGMLVQGPIIGAP</sequence>
<evidence type="ECO:0000313" key="2">
    <source>
        <dbReference type="Proteomes" id="UP001054837"/>
    </source>
</evidence>
<evidence type="ECO:0000313" key="1">
    <source>
        <dbReference type="EMBL" id="GIY86469.1"/>
    </source>
</evidence>
<reference evidence="1 2" key="1">
    <citation type="submission" date="2021-06" db="EMBL/GenBank/DDBJ databases">
        <title>Caerostris darwini draft genome.</title>
        <authorList>
            <person name="Kono N."/>
            <person name="Arakawa K."/>
        </authorList>
    </citation>
    <scope>NUCLEOTIDE SEQUENCE [LARGE SCALE GENOMIC DNA]</scope>
</reference>
<keyword evidence="2" id="KW-1185">Reference proteome</keyword>
<name>A0AAV4WW10_9ARAC</name>
<organism evidence="1 2">
    <name type="scientific">Caerostris darwini</name>
    <dbReference type="NCBI Taxonomy" id="1538125"/>
    <lineage>
        <taxon>Eukaryota</taxon>
        <taxon>Metazoa</taxon>
        <taxon>Ecdysozoa</taxon>
        <taxon>Arthropoda</taxon>
        <taxon>Chelicerata</taxon>
        <taxon>Arachnida</taxon>
        <taxon>Araneae</taxon>
        <taxon>Araneomorphae</taxon>
        <taxon>Entelegynae</taxon>
        <taxon>Araneoidea</taxon>
        <taxon>Araneidae</taxon>
        <taxon>Caerostris</taxon>
    </lineage>
</organism>
<dbReference type="EMBL" id="BPLQ01015201">
    <property type="protein sequence ID" value="GIY86469.1"/>
    <property type="molecule type" value="Genomic_DNA"/>
</dbReference>
<feature type="non-terminal residue" evidence="1">
    <location>
        <position position="1"/>
    </location>
</feature>
<proteinExistence type="predicted"/>
<comment type="caution">
    <text evidence="1">The sequence shown here is derived from an EMBL/GenBank/DDBJ whole genome shotgun (WGS) entry which is preliminary data.</text>
</comment>
<dbReference type="AlphaFoldDB" id="A0AAV4WW10"/>